<evidence type="ECO:0000313" key="2">
    <source>
        <dbReference type="EMBL" id="CCI48036.1"/>
    </source>
</evidence>
<accession>A0A024GMC9</accession>
<proteinExistence type="predicted"/>
<dbReference type="AlphaFoldDB" id="A0A024GMC9"/>
<dbReference type="OrthoDB" id="102039at2759"/>
<organism evidence="2 3">
    <name type="scientific">Albugo candida</name>
    <dbReference type="NCBI Taxonomy" id="65357"/>
    <lineage>
        <taxon>Eukaryota</taxon>
        <taxon>Sar</taxon>
        <taxon>Stramenopiles</taxon>
        <taxon>Oomycota</taxon>
        <taxon>Peronosporomycetes</taxon>
        <taxon>Albuginales</taxon>
        <taxon>Albuginaceae</taxon>
        <taxon>Albugo</taxon>
    </lineage>
</organism>
<gene>
    <name evidence="2" type="ORF">BN9_090790</name>
</gene>
<feature type="compositionally biased region" description="Basic and acidic residues" evidence="1">
    <location>
        <begin position="117"/>
        <end position="134"/>
    </location>
</feature>
<dbReference type="InParanoid" id="A0A024GMC9"/>
<evidence type="ECO:0000256" key="1">
    <source>
        <dbReference type="SAM" id="MobiDB-lite"/>
    </source>
</evidence>
<evidence type="ECO:0000313" key="3">
    <source>
        <dbReference type="Proteomes" id="UP000053237"/>
    </source>
</evidence>
<sequence length="196" mass="22631">MSASVDRFEESETSEHVDVAFRTRRDMRRIIFEQFSERENQQILDDEPEIIVIPTRQAESHLISGGNKQKWRQDRSHRRVRFGQTSAPVVPVDREVEMSIGKEASEPEDPNSSFDRYSSKCESDGSSVHDDETHADMLHPRYRIIKQNECKYTAKLLIPASNPLYLGRFKTESAALDACKSALNRVTPRQEVDHRL</sequence>
<dbReference type="Proteomes" id="UP000053237">
    <property type="component" value="Unassembled WGS sequence"/>
</dbReference>
<dbReference type="EMBL" id="CAIX01000200">
    <property type="protein sequence ID" value="CCI48036.1"/>
    <property type="molecule type" value="Genomic_DNA"/>
</dbReference>
<keyword evidence="3" id="KW-1185">Reference proteome</keyword>
<name>A0A024GMC9_9STRA</name>
<feature type="region of interest" description="Disordered" evidence="1">
    <location>
        <begin position="61"/>
        <end position="134"/>
    </location>
</feature>
<reference evidence="2 3" key="1">
    <citation type="submission" date="2012-05" db="EMBL/GenBank/DDBJ databases">
        <title>Recombination and specialization in a pathogen metapopulation.</title>
        <authorList>
            <person name="Gardiner A."/>
            <person name="Kemen E."/>
            <person name="Schultz-Larsen T."/>
            <person name="MacLean D."/>
            <person name="Van Oosterhout C."/>
            <person name="Jones J.D.G."/>
        </authorList>
    </citation>
    <scope>NUCLEOTIDE SEQUENCE [LARGE SCALE GENOMIC DNA]</scope>
    <source>
        <strain evidence="2 3">Ac Nc2</strain>
    </source>
</reference>
<comment type="caution">
    <text evidence="2">The sequence shown here is derived from an EMBL/GenBank/DDBJ whole genome shotgun (WGS) entry which is preliminary data.</text>
</comment>
<protein>
    <submittedName>
        <fullName evidence="2">Uncharacterized protein</fullName>
    </submittedName>
</protein>